<dbReference type="SUPFAM" id="SSF52172">
    <property type="entry name" value="CheY-like"/>
    <property type="match status" value="1"/>
</dbReference>
<dbReference type="InterPro" id="IPR005467">
    <property type="entry name" value="His_kinase_dom"/>
</dbReference>
<evidence type="ECO:0000256" key="1">
    <source>
        <dbReference type="ARBA" id="ARBA00000085"/>
    </source>
</evidence>
<dbReference type="InterPro" id="IPR011006">
    <property type="entry name" value="CheY-like_superfamily"/>
</dbReference>
<protein>
    <recommendedName>
        <fullName evidence="2">histidine kinase</fullName>
        <ecNumber evidence="2">2.7.13.3</ecNumber>
    </recommendedName>
</protein>
<evidence type="ECO:0000259" key="5">
    <source>
        <dbReference type="PROSITE" id="PS50109"/>
    </source>
</evidence>
<dbReference type="InterPro" id="IPR013656">
    <property type="entry name" value="PAS_4"/>
</dbReference>
<dbReference type="SMART" id="SM00086">
    <property type="entry name" value="PAC"/>
    <property type="match status" value="2"/>
</dbReference>
<evidence type="ECO:0000259" key="8">
    <source>
        <dbReference type="PROSITE" id="PS50113"/>
    </source>
</evidence>
<dbReference type="Gene3D" id="3.30.565.10">
    <property type="entry name" value="Histidine kinase-like ATPase, C-terminal domain"/>
    <property type="match status" value="1"/>
</dbReference>
<dbReference type="InterPro" id="IPR036890">
    <property type="entry name" value="HATPase_C_sf"/>
</dbReference>
<dbReference type="InterPro" id="IPR001610">
    <property type="entry name" value="PAC"/>
</dbReference>
<dbReference type="InterPro" id="IPR003594">
    <property type="entry name" value="HATPase_dom"/>
</dbReference>
<name>A0A2U3QGX0_9BACT</name>
<evidence type="ECO:0000313" key="10">
    <source>
        <dbReference type="Proteomes" id="UP000245125"/>
    </source>
</evidence>
<sequence>MEIFKHNQSERVLANTQLLLRKTFDALQEAVFIIDAKTVQITDCNSAASEMFGYSRKEILGQTTSFLHVNEAELQKFRDHLSLALRERGHLHLPEFHMKRKNGDIFTTDHSVMPLEDDHGERIGWVSVIRDITERMQAEEALRAREAQLSTLIESLPFELFGIARDGRYFLQNEVCRKHWGDFIGKTPKEVANDQNTLNIWLHNNRRAFAGEIVKGEIELMIGGEKRYVYNVISPILSKGQVDGIVGFNIDITERKQTEKELEEHRTHLEKLVDQRTKEISALNGQLRQSQKLEAVGILAGGIAHEFSNILTTMKGSMYLIQKKLPEGSQAMKYAEQILASMKKANTLSQGLLTFSRKQKITLKPVHLNEIIRSVGKMLSQLIGEDMELAVTLSGENPKVMADVNQIEQVLVNLVTNARDAMPAGGRLSIGTSVMNMDENFAKQHGYGVSGEYVVLTVSDSGTGIDEAIRGKIFEPFFTTKVVGKGSGLGLAVTYGIVKQHKGFIDAESIPGEGTTFKIYFPTVKVEVNEPLGQDISPTVRGSETVLLAEDDEDARTIMGEMLRMGGYTVLEAGDGEEAIRVYRENKDRPQLVFLDVRMPKKNGREVYEEIKQIHPATKFLFISGYTADIMDSLGVGEGGINFISKAASPDEILGKIREVLDQ</sequence>
<dbReference type="Pfam" id="PF08448">
    <property type="entry name" value="PAS_4"/>
    <property type="match status" value="1"/>
</dbReference>
<evidence type="ECO:0000256" key="2">
    <source>
        <dbReference type="ARBA" id="ARBA00012438"/>
    </source>
</evidence>
<dbReference type="SMART" id="SM00388">
    <property type="entry name" value="HisKA"/>
    <property type="match status" value="1"/>
</dbReference>
<dbReference type="NCBIfam" id="TIGR00229">
    <property type="entry name" value="sensory_box"/>
    <property type="match status" value="2"/>
</dbReference>
<dbReference type="SUPFAM" id="SSF55874">
    <property type="entry name" value="ATPase domain of HSP90 chaperone/DNA topoisomerase II/histidine kinase"/>
    <property type="match status" value="1"/>
</dbReference>
<dbReference type="PROSITE" id="PS50110">
    <property type="entry name" value="RESPONSE_REGULATORY"/>
    <property type="match status" value="1"/>
</dbReference>
<dbReference type="Gene3D" id="1.10.287.130">
    <property type="match status" value="1"/>
</dbReference>
<evidence type="ECO:0000313" key="9">
    <source>
        <dbReference type="EMBL" id="SPQ00609.1"/>
    </source>
</evidence>
<dbReference type="EC" id="2.7.13.3" evidence="2"/>
<dbReference type="PROSITE" id="PS50109">
    <property type="entry name" value="HIS_KIN"/>
    <property type="match status" value="1"/>
</dbReference>
<dbReference type="InterPro" id="IPR003661">
    <property type="entry name" value="HisK_dim/P_dom"/>
</dbReference>
<feature type="domain" description="PAC" evidence="8">
    <location>
        <begin position="92"/>
        <end position="144"/>
    </location>
</feature>
<evidence type="ECO:0000259" key="7">
    <source>
        <dbReference type="PROSITE" id="PS50112"/>
    </source>
</evidence>
<feature type="domain" description="Response regulatory" evidence="6">
    <location>
        <begin position="545"/>
        <end position="661"/>
    </location>
</feature>
<dbReference type="SMART" id="SM00091">
    <property type="entry name" value="PAS"/>
    <property type="match status" value="1"/>
</dbReference>
<dbReference type="InterPro" id="IPR000700">
    <property type="entry name" value="PAS-assoc_C"/>
</dbReference>
<dbReference type="SMART" id="SM00387">
    <property type="entry name" value="HATPase_c"/>
    <property type="match status" value="1"/>
</dbReference>
<dbReference type="SUPFAM" id="SSF47384">
    <property type="entry name" value="Homodimeric domain of signal transducing histidine kinase"/>
    <property type="match status" value="1"/>
</dbReference>
<dbReference type="OrthoDB" id="9772100at2"/>
<dbReference type="PRINTS" id="PR00344">
    <property type="entry name" value="BCTRLSENSOR"/>
</dbReference>
<dbReference type="PANTHER" id="PTHR43065:SF42">
    <property type="entry name" value="TWO-COMPONENT SENSOR PPRA"/>
    <property type="match status" value="1"/>
</dbReference>
<dbReference type="SUPFAM" id="SSF55785">
    <property type="entry name" value="PYP-like sensor domain (PAS domain)"/>
    <property type="match status" value="2"/>
</dbReference>
<keyword evidence="9" id="KW-0808">Transferase</keyword>
<dbReference type="PROSITE" id="PS50113">
    <property type="entry name" value="PAC"/>
    <property type="match status" value="2"/>
</dbReference>
<dbReference type="GO" id="GO:0000155">
    <property type="term" value="F:phosphorelay sensor kinase activity"/>
    <property type="evidence" value="ECO:0007669"/>
    <property type="project" value="InterPro"/>
</dbReference>
<organism evidence="9 10">
    <name type="scientific">Candidatus Sulfobium mesophilum</name>
    <dbReference type="NCBI Taxonomy" id="2016548"/>
    <lineage>
        <taxon>Bacteria</taxon>
        <taxon>Pseudomonadati</taxon>
        <taxon>Nitrospirota</taxon>
        <taxon>Nitrospiria</taxon>
        <taxon>Nitrospirales</taxon>
        <taxon>Nitrospiraceae</taxon>
        <taxon>Candidatus Sulfobium</taxon>
    </lineage>
</organism>
<dbReference type="Gene3D" id="3.30.450.20">
    <property type="entry name" value="PAS domain"/>
    <property type="match status" value="2"/>
</dbReference>
<dbReference type="InterPro" id="IPR036097">
    <property type="entry name" value="HisK_dim/P_sf"/>
</dbReference>
<dbReference type="InterPro" id="IPR000014">
    <property type="entry name" value="PAS"/>
</dbReference>
<accession>A0A2U3QGX0</accession>
<reference evidence="10" key="1">
    <citation type="submission" date="2018-03" db="EMBL/GenBank/DDBJ databases">
        <authorList>
            <person name="Zecchin S."/>
        </authorList>
    </citation>
    <scope>NUCLEOTIDE SEQUENCE [LARGE SCALE GENOMIC DNA]</scope>
</reference>
<feature type="domain" description="Histidine kinase" evidence="5">
    <location>
        <begin position="302"/>
        <end position="525"/>
    </location>
</feature>
<evidence type="ECO:0000256" key="4">
    <source>
        <dbReference type="PROSITE-ProRule" id="PRU00169"/>
    </source>
</evidence>
<proteinExistence type="predicted"/>
<dbReference type="SMART" id="SM00448">
    <property type="entry name" value="REC"/>
    <property type="match status" value="1"/>
</dbReference>
<dbReference type="EMBL" id="OUUY01000075">
    <property type="protein sequence ID" value="SPQ00609.1"/>
    <property type="molecule type" value="Genomic_DNA"/>
</dbReference>
<evidence type="ECO:0000256" key="3">
    <source>
        <dbReference type="ARBA" id="ARBA00022553"/>
    </source>
</evidence>
<evidence type="ECO:0000259" key="6">
    <source>
        <dbReference type="PROSITE" id="PS50110"/>
    </source>
</evidence>
<dbReference type="Pfam" id="PF00072">
    <property type="entry name" value="Response_reg"/>
    <property type="match status" value="1"/>
</dbReference>
<dbReference type="Pfam" id="PF13426">
    <property type="entry name" value="PAS_9"/>
    <property type="match status" value="1"/>
</dbReference>
<feature type="domain" description="PAC" evidence="8">
    <location>
        <begin position="207"/>
        <end position="264"/>
    </location>
</feature>
<dbReference type="Gene3D" id="3.40.50.2300">
    <property type="match status" value="1"/>
</dbReference>
<dbReference type="InterPro" id="IPR001789">
    <property type="entry name" value="Sig_transdc_resp-reg_receiver"/>
</dbReference>
<dbReference type="PANTHER" id="PTHR43065">
    <property type="entry name" value="SENSOR HISTIDINE KINASE"/>
    <property type="match status" value="1"/>
</dbReference>
<feature type="domain" description="PAS" evidence="7">
    <location>
        <begin position="16"/>
        <end position="88"/>
    </location>
</feature>
<keyword evidence="3 4" id="KW-0597">Phosphoprotein</keyword>
<dbReference type="InterPro" id="IPR004358">
    <property type="entry name" value="Sig_transdc_His_kin-like_C"/>
</dbReference>
<gene>
    <name evidence="9" type="ORF">NBG4_30003</name>
</gene>
<comment type="catalytic activity">
    <reaction evidence="1">
        <text>ATP + protein L-histidine = ADP + protein N-phospho-L-histidine.</text>
        <dbReference type="EC" id="2.7.13.3"/>
    </reaction>
</comment>
<keyword evidence="9" id="KW-0418">Kinase</keyword>
<feature type="modified residue" description="4-aspartylphosphate" evidence="4">
    <location>
        <position position="596"/>
    </location>
</feature>
<dbReference type="CDD" id="cd00156">
    <property type="entry name" value="REC"/>
    <property type="match status" value="1"/>
</dbReference>
<dbReference type="Pfam" id="PF02518">
    <property type="entry name" value="HATPase_c"/>
    <property type="match status" value="1"/>
</dbReference>
<dbReference type="AlphaFoldDB" id="A0A2U3QGX0"/>
<dbReference type="CDD" id="cd00130">
    <property type="entry name" value="PAS"/>
    <property type="match status" value="1"/>
</dbReference>
<dbReference type="InterPro" id="IPR035965">
    <property type="entry name" value="PAS-like_dom_sf"/>
</dbReference>
<dbReference type="Proteomes" id="UP000245125">
    <property type="component" value="Unassembled WGS sequence"/>
</dbReference>
<keyword evidence="10" id="KW-1185">Reference proteome</keyword>
<dbReference type="PROSITE" id="PS50112">
    <property type="entry name" value="PAS"/>
    <property type="match status" value="1"/>
</dbReference>